<accession>A0ABU9BML2</accession>
<sequence>MKPEPLDPEHADDTPAWEPAAEMEVTDPAAVEILWHVEKRVHLQPFMGRTADLATAAGQLRISKTAMSYWMGRLSDVGLIRLVRVEKRGRHRIRHYRCVADRLRVSLLEAPLSSYEGVLDDFTQRWQIQARAAMARSLARQAPDLELCLSHTGAAAGMSSTILPRPGRQAPPDDFIQYWARLWLTDDEATRLADELNALYDRYAALSDKTTKTVPTLLQLSQVRETQR</sequence>
<gene>
    <name evidence="1" type="ORF">AACH06_03470</name>
</gene>
<evidence type="ECO:0000313" key="1">
    <source>
        <dbReference type="EMBL" id="MEK8029870.1"/>
    </source>
</evidence>
<evidence type="ECO:0000313" key="2">
    <source>
        <dbReference type="Proteomes" id="UP001371218"/>
    </source>
</evidence>
<protein>
    <recommendedName>
        <fullName evidence="3">MarR family transcriptional regulator</fullName>
    </recommendedName>
</protein>
<dbReference type="Proteomes" id="UP001371218">
    <property type="component" value="Unassembled WGS sequence"/>
</dbReference>
<reference evidence="1 2" key="1">
    <citation type="submission" date="2024-04" db="EMBL/GenBank/DDBJ databases">
        <title>Novel species of the genus Ideonella isolated from streams.</title>
        <authorList>
            <person name="Lu H."/>
        </authorList>
    </citation>
    <scope>NUCLEOTIDE SEQUENCE [LARGE SCALE GENOMIC DNA]</scope>
    <source>
        <strain evidence="1 2">DXS29W</strain>
    </source>
</reference>
<proteinExistence type="predicted"/>
<evidence type="ECO:0008006" key="3">
    <source>
        <dbReference type="Google" id="ProtNLM"/>
    </source>
</evidence>
<organism evidence="1 2">
    <name type="scientific">Ideonella lacteola</name>
    <dbReference type="NCBI Taxonomy" id="2984193"/>
    <lineage>
        <taxon>Bacteria</taxon>
        <taxon>Pseudomonadati</taxon>
        <taxon>Pseudomonadota</taxon>
        <taxon>Betaproteobacteria</taxon>
        <taxon>Burkholderiales</taxon>
        <taxon>Sphaerotilaceae</taxon>
        <taxon>Ideonella</taxon>
    </lineage>
</organism>
<keyword evidence="2" id="KW-1185">Reference proteome</keyword>
<dbReference type="RefSeq" id="WP_341424202.1">
    <property type="nucleotide sequence ID" value="NZ_JBBUTG010000001.1"/>
</dbReference>
<comment type="caution">
    <text evidence="1">The sequence shown here is derived from an EMBL/GenBank/DDBJ whole genome shotgun (WGS) entry which is preliminary data.</text>
</comment>
<name>A0ABU9BML2_9BURK</name>
<dbReference type="EMBL" id="JBBUTG010000001">
    <property type="protein sequence ID" value="MEK8029870.1"/>
    <property type="molecule type" value="Genomic_DNA"/>
</dbReference>